<dbReference type="PROSITE" id="PS00543">
    <property type="entry name" value="HLYD_FAMILY"/>
    <property type="match status" value="1"/>
</dbReference>
<evidence type="ECO:0000256" key="2">
    <source>
        <dbReference type="ARBA" id="ARBA00009477"/>
    </source>
</evidence>
<dbReference type="PANTHER" id="PTHR30386">
    <property type="entry name" value="MEMBRANE FUSION SUBUNIT OF EMRAB-TOLC MULTIDRUG EFFLUX PUMP"/>
    <property type="match status" value="1"/>
</dbReference>
<protein>
    <submittedName>
        <fullName evidence="12">HlyD family type I secretion periplasmic adaptor subunit</fullName>
    </submittedName>
</protein>
<comment type="similarity">
    <text evidence="2">Belongs to the membrane fusion protein (MFP) (TC 8.A.1) family.</text>
</comment>
<dbReference type="SUPFAM" id="SSF111369">
    <property type="entry name" value="HlyD-like secretion proteins"/>
    <property type="match status" value="1"/>
</dbReference>
<keyword evidence="5" id="KW-0997">Cell inner membrane</keyword>
<comment type="caution">
    <text evidence="12">The sequence shown here is derived from an EMBL/GenBank/DDBJ whole genome shotgun (WGS) entry which is preliminary data.</text>
</comment>
<evidence type="ECO:0000313" key="12">
    <source>
        <dbReference type="EMBL" id="MBD1400751.1"/>
    </source>
</evidence>
<dbReference type="Pfam" id="PF26002">
    <property type="entry name" value="Beta-barrel_AprE"/>
    <property type="match status" value="1"/>
</dbReference>
<evidence type="ECO:0000256" key="8">
    <source>
        <dbReference type="ARBA" id="ARBA00023136"/>
    </source>
</evidence>
<comment type="subcellular location">
    <subcellularLocation>
        <location evidence="1">Cell inner membrane</location>
        <topology evidence="1">Single-pass membrane protein</topology>
    </subcellularLocation>
</comment>
<accession>A0A8J6QPZ5</accession>
<dbReference type="InterPro" id="IPR058982">
    <property type="entry name" value="Beta-barrel_AprE"/>
</dbReference>
<dbReference type="Gene3D" id="2.40.30.170">
    <property type="match status" value="1"/>
</dbReference>
<proteinExistence type="inferred from homology"/>
<evidence type="ECO:0000256" key="1">
    <source>
        <dbReference type="ARBA" id="ARBA00004377"/>
    </source>
</evidence>
<dbReference type="InterPro" id="IPR050739">
    <property type="entry name" value="MFP"/>
</dbReference>
<feature type="domain" description="AprE-like beta-barrel" evidence="11">
    <location>
        <begin position="324"/>
        <end position="413"/>
    </location>
</feature>
<feature type="coiled-coil region" evidence="9">
    <location>
        <begin position="155"/>
        <end position="253"/>
    </location>
</feature>
<sequence length="436" mass="49243">MRQHNNDQHEFKPLLVEIEERPLNPLGRIIFWIIIGAMGFAALWLVIGKVDVVVTARGKVIPTGEVKTVQPLSGGVARSILVAAGDYVRQGQVLMEIDPSSIDPELVSLSVDLRQVEIERERINALLTNRAFLPADPVDPSGLFTMQYEIFLAEKERLQQQLGAHEAVLRQLSEQSAMAGDAADYATTMVAQLGERLQRLEQVRDIISREEFEQVQAELYRFENELTGTRRRKEEISARKQQTLQELAVIREDFRNRLLQDLAEKSRRLLYLQAQIEQKSFLSGRQQITAPVDGYVSRLLFHTVGGVVGPAEILAYIVPEQSPLMIRALLQNKDAGFVMEGMDVSIKVDTFNFQKYGILEGKVLQVARDSIDDDLLGLVYELYVDPQQTHLSVDGVETPIVTGMSVTAEIKVGKRRIIEFFLYPLIRYLDEGISVR</sequence>
<evidence type="ECO:0000256" key="6">
    <source>
        <dbReference type="ARBA" id="ARBA00022692"/>
    </source>
</evidence>
<dbReference type="GO" id="GO:0005886">
    <property type="term" value="C:plasma membrane"/>
    <property type="evidence" value="ECO:0007669"/>
    <property type="project" value="UniProtKB-SubCell"/>
</dbReference>
<dbReference type="Proteomes" id="UP000632828">
    <property type="component" value="Unassembled WGS sequence"/>
</dbReference>
<reference evidence="12" key="1">
    <citation type="submission" date="2020-09" db="EMBL/GenBank/DDBJ databases">
        <title>Pelobacter alkaliphilus sp. nov., a novel anaerobic arsenate-reducing bacterium from terrestrial mud volcano.</title>
        <authorList>
            <person name="Khomyakova M.A."/>
            <person name="Merkel A.Y."/>
            <person name="Slobodkin A.I."/>
        </authorList>
    </citation>
    <scope>NUCLEOTIDE SEQUENCE</scope>
    <source>
        <strain evidence="12">M08fum</strain>
    </source>
</reference>
<keyword evidence="6 10" id="KW-0812">Transmembrane</keyword>
<evidence type="ECO:0000256" key="4">
    <source>
        <dbReference type="ARBA" id="ARBA00022475"/>
    </source>
</evidence>
<evidence type="ECO:0000259" key="11">
    <source>
        <dbReference type="Pfam" id="PF26002"/>
    </source>
</evidence>
<dbReference type="EMBL" id="JACWUN010000008">
    <property type="protein sequence ID" value="MBD1400751.1"/>
    <property type="molecule type" value="Genomic_DNA"/>
</dbReference>
<dbReference type="RefSeq" id="WP_191155609.1">
    <property type="nucleotide sequence ID" value="NZ_JACWUN010000008.1"/>
</dbReference>
<keyword evidence="9" id="KW-0175">Coiled coil</keyword>
<dbReference type="PRINTS" id="PR01490">
    <property type="entry name" value="RTXTOXIND"/>
</dbReference>
<keyword evidence="8 10" id="KW-0472">Membrane</keyword>
<dbReference type="PANTHER" id="PTHR30386:SF27">
    <property type="entry name" value="MEMBRANE FUSION PROTEIN (MFP) FAMILY PROTEIN"/>
    <property type="match status" value="1"/>
</dbReference>
<organism evidence="12 13">
    <name type="scientific">Pelovirga terrestris</name>
    <dbReference type="NCBI Taxonomy" id="2771352"/>
    <lineage>
        <taxon>Bacteria</taxon>
        <taxon>Pseudomonadati</taxon>
        <taxon>Thermodesulfobacteriota</taxon>
        <taxon>Desulfuromonadia</taxon>
        <taxon>Geobacterales</taxon>
        <taxon>Geobacteraceae</taxon>
        <taxon>Pelovirga</taxon>
    </lineage>
</organism>
<feature type="transmembrane region" description="Helical" evidence="10">
    <location>
        <begin position="29"/>
        <end position="47"/>
    </location>
</feature>
<evidence type="ECO:0000256" key="9">
    <source>
        <dbReference type="SAM" id="Coils"/>
    </source>
</evidence>
<evidence type="ECO:0000256" key="10">
    <source>
        <dbReference type="SAM" id="Phobius"/>
    </source>
</evidence>
<evidence type="ECO:0000256" key="7">
    <source>
        <dbReference type="ARBA" id="ARBA00022989"/>
    </source>
</evidence>
<keyword evidence="7 10" id="KW-1133">Transmembrane helix</keyword>
<dbReference type="Gene3D" id="2.40.50.100">
    <property type="match status" value="1"/>
</dbReference>
<dbReference type="AlphaFoldDB" id="A0A8J6QPZ5"/>
<evidence type="ECO:0000256" key="3">
    <source>
        <dbReference type="ARBA" id="ARBA00022448"/>
    </source>
</evidence>
<name>A0A8J6QPZ5_9BACT</name>
<dbReference type="NCBIfam" id="TIGR01843">
    <property type="entry name" value="type_I_hlyD"/>
    <property type="match status" value="1"/>
</dbReference>
<keyword evidence="13" id="KW-1185">Reference proteome</keyword>
<dbReference type="InterPro" id="IPR006144">
    <property type="entry name" value="Secretion_HlyD_CS"/>
</dbReference>
<gene>
    <name evidence="12" type="ORF">ICT70_08725</name>
</gene>
<evidence type="ECO:0000256" key="5">
    <source>
        <dbReference type="ARBA" id="ARBA00022519"/>
    </source>
</evidence>
<dbReference type="GO" id="GO:0009306">
    <property type="term" value="P:protein secretion"/>
    <property type="evidence" value="ECO:0007669"/>
    <property type="project" value="InterPro"/>
</dbReference>
<dbReference type="InterPro" id="IPR010129">
    <property type="entry name" value="T1SS_HlyD"/>
</dbReference>
<keyword evidence="4" id="KW-1003">Cell membrane</keyword>
<evidence type="ECO:0000313" key="13">
    <source>
        <dbReference type="Proteomes" id="UP000632828"/>
    </source>
</evidence>
<keyword evidence="3" id="KW-0813">Transport</keyword>